<keyword evidence="3" id="KW-1185">Reference proteome</keyword>
<organism evidence="2 3">
    <name type="scientific">Collybia nuda</name>
    <dbReference type="NCBI Taxonomy" id="64659"/>
    <lineage>
        <taxon>Eukaryota</taxon>
        <taxon>Fungi</taxon>
        <taxon>Dikarya</taxon>
        <taxon>Basidiomycota</taxon>
        <taxon>Agaricomycotina</taxon>
        <taxon>Agaricomycetes</taxon>
        <taxon>Agaricomycetidae</taxon>
        <taxon>Agaricales</taxon>
        <taxon>Tricholomatineae</taxon>
        <taxon>Clitocybaceae</taxon>
        <taxon>Collybia</taxon>
    </lineage>
</organism>
<name>A0A9P5XY01_9AGAR</name>
<keyword evidence="1" id="KW-0732">Signal</keyword>
<feature type="signal peptide" evidence="1">
    <location>
        <begin position="1"/>
        <end position="22"/>
    </location>
</feature>
<reference evidence="2" key="1">
    <citation type="submission" date="2020-11" db="EMBL/GenBank/DDBJ databases">
        <authorList>
            <consortium name="DOE Joint Genome Institute"/>
            <person name="Ahrendt S."/>
            <person name="Riley R."/>
            <person name="Andreopoulos W."/>
            <person name="Labutti K."/>
            <person name="Pangilinan J."/>
            <person name="Ruiz-Duenas F.J."/>
            <person name="Barrasa J.M."/>
            <person name="Sanchez-Garcia M."/>
            <person name="Camarero S."/>
            <person name="Miyauchi S."/>
            <person name="Serrano A."/>
            <person name="Linde D."/>
            <person name="Babiker R."/>
            <person name="Drula E."/>
            <person name="Ayuso-Fernandez I."/>
            <person name="Pacheco R."/>
            <person name="Padilla G."/>
            <person name="Ferreira P."/>
            <person name="Barriuso J."/>
            <person name="Kellner H."/>
            <person name="Castanera R."/>
            <person name="Alfaro M."/>
            <person name="Ramirez L."/>
            <person name="Pisabarro A.G."/>
            <person name="Kuo A."/>
            <person name="Tritt A."/>
            <person name="Lipzen A."/>
            <person name="He G."/>
            <person name="Yan M."/>
            <person name="Ng V."/>
            <person name="Cullen D."/>
            <person name="Martin F."/>
            <person name="Rosso M.-N."/>
            <person name="Henrissat B."/>
            <person name="Hibbett D."/>
            <person name="Martinez A.T."/>
            <person name="Grigoriev I.V."/>
        </authorList>
    </citation>
    <scope>NUCLEOTIDE SEQUENCE</scope>
    <source>
        <strain evidence="2">CBS 247.69</strain>
    </source>
</reference>
<comment type="caution">
    <text evidence="2">The sequence shown here is derived from an EMBL/GenBank/DDBJ whole genome shotgun (WGS) entry which is preliminary data.</text>
</comment>
<gene>
    <name evidence="2" type="ORF">BDZ94DRAFT_1326109</name>
</gene>
<proteinExistence type="predicted"/>
<protein>
    <submittedName>
        <fullName evidence="2">Uncharacterized protein</fullName>
    </submittedName>
</protein>
<evidence type="ECO:0000256" key="1">
    <source>
        <dbReference type="SAM" id="SignalP"/>
    </source>
</evidence>
<dbReference type="Proteomes" id="UP000807353">
    <property type="component" value="Unassembled WGS sequence"/>
</dbReference>
<accession>A0A9P5XY01</accession>
<dbReference type="AlphaFoldDB" id="A0A9P5XY01"/>
<sequence>MRFSLRAAIVACAISFIPSTSATVDCNLTSFGDFFVNSVATKSLPKWMFPRNIVDPLERNELGWLYRGSLSETTFTATKHSEGEYAYIIQLKGEAGQKLEKNEFTIHGGKNGSPFMVHCESCSTGAQQNQVAGKTCSIETATSEGKGDGQCVVFAGPGVVVLVPCGTSPHRLMKVDIIKA</sequence>
<dbReference type="EMBL" id="MU150363">
    <property type="protein sequence ID" value="KAF9457651.1"/>
    <property type="molecule type" value="Genomic_DNA"/>
</dbReference>
<feature type="chain" id="PRO_5040459764" evidence="1">
    <location>
        <begin position="23"/>
        <end position="180"/>
    </location>
</feature>
<evidence type="ECO:0000313" key="2">
    <source>
        <dbReference type="EMBL" id="KAF9457651.1"/>
    </source>
</evidence>
<evidence type="ECO:0000313" key="3">
    <source>
        <dbReference type="Proteomes" id="UP000807353"/>
    </source>
</evidence>